<protein>
    <submittedName>
        <fullName evidence="1">Uncharacterized protein</fullName>
    </submittedName>
</protein>
<organism evidence="1 2">
    <name type="scientific">Puccinia graminis f. sp. tritici</name>
    <dbReference type="NCBI Taxonomy" id="56615"/>
    <lineage>
        <taxon>Eukaryota</taxon>
        <taxon>Fungi</taxon>
        <taxon>Dikarya</taxon>
        <taxon>Basidiomycota</taxon>
        <taxon>Pucciniomycotina</taxon>
        <taxon>Pucciniomycetes</taxon>
        <taxon>Pucciniales</taxon>
        <taxon>Pucciniaceae</taxon>
        <taxon>Puccinia</taxon>
    </lineage>
</organism>
<dbReference type="AlphaFoldDB" id="A0A5B0MC88"/>
<proteinExistence type="predicted"/>
<comment type="caution">
    <text evidence="1">The sequence shown here is derived from an EMBL/GenBank/DDBJ whole genome shotgun (WGS) entry which is preliminary data.</text>
</comment>
<evidence type="ECO:0000313" key="1">
    <source>
        <dbReference type="EMBL" id="KAA1074455.1"/>
    </source>
</evidence>
<accession>A0A5B0MC88</accession>
<evidence type="ECO:0000313" key="2">
    <source>
        <dbReference type="Proteomes" id="UP000324748"/>
    </source>
</evidence>
<keyword evidence="2" id="KW-1185">Reference proteome</keyword>
<dbReference type="Proteomes" id="UP000324748">
    <property type="component" value="Unassembled WGS sequence"/>
</dbReference>
<dbReference type="EMBL" id="VSWC01000157">
    <property type="protein sequence ID" value="KAA1074455.1"/>
    <property type="molecule type" value="Genomic_DNA"/>
</dbReference>
<gene>
    <name evidence="1" type="ORF">PGT21_005882</name>
</gene>
<name>A0A5B0MC88_PUCGR</name>
<sequence>MGHGGDIARPPASHRMKLLEKYQIHTLEISFGLGVHILKSGPKVHLVLKRGLAKDQGNVSSKQSFAILLLTNWMTLTQCDLEIGKHSEWMFLRAYDVPKVTLSTCDARERIRPLAENSKEHFPKPEDGKQRPVGGNHCDSLITVLGDQYASLLKFGSKGQTLPTLSEARFPEFGALGSKLGCVRAAGHVMAPERLSTAIGLDGDSLRLSEHYIMALILCQRPQDCAS</sequence>
<reference evidence="1 2" key="1">
    <citation type="submission" date="2019-05" db="EMBL/GenBank/DDBJ databases">
        <title>Emergence of the Ug99 lineage of the wheat stem rust pathogen through somatic hybridization.</title>
        <authorList>
            <person name="Li F."/>
            <person name="Upadhyaya N.M."/>
            <person name="Sperschneider J."/>
            <person name="Matny O."/>
            <person name="Nguyen-Phuc H."/>
            <person name="Mago R."/>
            <person name="Raley C."/>
            <person name="Miller M.E."/>
            <person name="Silverstein K.A.T."/>
            <person name="Henningsen E."/>
            <person name="Hirsch C.D."/>
            <person name="Visser B."/>
            <person name="Pretorius Z.A."/>
            <person name="Steffenson B.J."/>
            <person name="Schwessinger B."/>
            <person name="Dodds P.N."/>
            <person name="Figueroa M."/>
        </authorList>
    </citation>
    <scope>NUCLEOTIDE SEQUENCE [LARGE SCALE GENOMIC DNA]</scope>
    <source>
        <strain evidence="1">21-0</strain>
    </source>
</reference>